<dbReference type="PROSITE" id="PS00020">
    <property type="entry name" value="ACTININ_2"/>
    <property type="match status" value="1"/>
</dbReference>
<evidence type="ECO:0000256" key="4">
    <source>
        <dbReference type="ARBA" id="ARBA00023203"/>
    </source>
</evidence>
<dbReference type="GO" id="GO:0051639">
    <property type="term" value="P:actin filament network formation"/>
    <property type="evidence" value="ECO:0007669"/>
    <property type="project" value="TreeGrafter"/>
</dbReference>
<dbReference type="CDD" id="cd00051">
    <property type="entry name" value="EFh"/>
    <property type="match status" value="1"/>
</dbReference>
<feature type="domain" description="Calponin-homology (CH)" evidence="5">
    <location>
        <begin position="541"/>
        <end position="649"/>
    </location>
</feature>
<dbReference type="InterPro" id="IPR039959">
    <property type="entry name" value="Fimbrin/Plastin"/>
</dbReference>
<organism evidence="7">
    <name type="scientific">Hirondellea gigas</name>
    <dbReference type="NCBI Taxonomy" id="1518452"/>
    <lineage>
        <taxon>Eukaryota</taxon>
        <taxon>Metazoa</taxon>
        <taxon>Ecdysozoa</taxon>
        <taxon>Arthropoda</taxon>
        <taxon>Crustacea</taxon>
        <taxon>Multicrustacea</taxon>
        <taxon>Malacostraca</taxon>
        <taxon>Eumalacostraca</taxon>
        <taxon>Peracarida</taxon>
        <taxon>Amphipoda</taxon>
        <taxon>Amphilochidea</taxon>
        <taxon>Lysianassida</taxon>
        <taxon>Lysianassidira</taxon>
        <taxon>Lysianassoidea</taxon>
        <taxon>Lysianassidae</taxon>
        <taxon>Hirondellea</taxon>
    </lineage>
</organism>
<dbReference type="InterPro" id="IPR011992">
    <property type="entry name" value="EF-hand-dom_pair"/>
</dbReference>
<dbReference type="FunFam" id="1.10.418.10:FF:000042">
    <property type="entry name" value="Fimbrin, putative"/>
    <property type="match status" value="1"/>
</dbReference>
<dbReference type="CDD" id="cd21295">
    <property type="entry name" value="CH_PLS_rpt2"/>
    <property type="match status" value="1"/>
</dbReference>
<dbReference type="FunFam" id="1.10.238.10:FF:000263">
    <property type="entry name" value="plastin-1 isoform X2"/>
    <property type="match status" value="1"/>
</dbReference>
<dbReference type="PROSITE" id="PS00018">
    <property type="entry name" value="EF_HAND_1"/>
    <property type="match status" value="1"/>
</dbReference>
<feature type="domain" description="Calponin-homology (CH)" evidence="5">
    <location>
        <begin position="296"/>
        <end position="401"/>
    </location>
</feature>
<feature type="domain" description="EF-hand" evidence="6">
    <location>
        <begin position="41"/>
        <end position="76"/>
    </location>
</feature>
<feature type="domain" description="Calponin-homology (CH)" evidence="5">
    <location>
        <begin position="420"/>
        <end position="528"/>
    </location>
</feature>
<evidence type="ECO:0000259" key="6">
    <source>
        <dbReference type="PROSITE" id="PS50222"/>
    </source>
</evidence>
<dbReference type="EMBL" id="IACF01002809">
    <property type="protein sequence ID" value="LAB68448.1"/>
    <property type="molecule type" value="mRNA"/>
</dbReference>
<dbReference type="PROSITE" id="PS50021">
    <property type="entry name" value="CH"/>
    <property type="match status" value="4"/>
</dbReference>
<keyword evidence="3" id="KW-0106">Calcium</keyword>
<dbReference type="CDD" id="cd21292">
    <property type="entry name" value="CH_PLS_rpt1"/>
    <property type="match status" value="1"/>
</dbReference>
<dbReference type="GO" id="GO:0032432">
    <property type="term" value="C:actin filament bundle"/>
    <property type="evidence" value="ECO:0007669"/>
    <property type="project" value="TreeGrafter"/>
</dbReference>
<dbReference type="InterPro" id="IPR001589">
    <property type="entry name" value="Actinin_actin-bd_CS"/>
</dbReference>
<dbReference type="GO" id="GO:0005884">
    <property type="term" value="C:actin filament"/>
    <property type="evidence" value="ECO:0007669"/>
    <property type="project" value="TreeGrafter"/>
</dbReference>
<dbReference type="SMART" id="SM00033">
    <property type="entry name" value="CH"/>
    <property type="match status" value="4"/>
</dbReference>
<dbReference type="GO" id="GO:0005737">
    <property type="term" value="C:cytoplasm"/>
    <property type="evidence" value="ECO:0007669"/>
    <property type="project" value="TreeGrafter"/>
</dbReference>
<dbReference type="FunFam" id="1.10.418.10:FF:000031">
    <property type="entry name" value="Fimbrin-2 like"/>
    <property type="match status" value="1"/>
</dbReference>
<dbReference type="PROSITE" id="PS50222">
    <property type="entry name" value="EF_HAND_2"/>
    <property type="match status" value="1"/>
</dbReference>
<dbReference type="Pfam" id="PF00307">
    <property type="entry name" value="CH"/>
    <property type="match status" value="4"/>
</dbReference>
<dbReference type="InterPro" id="IPR018247">
    <property type="entry name" value="EF_Hand_1_Ca_BS"/>
</dbReference>
<evidence type="ECO:0000256" key="2">
    <source>
        <dbReference type="ARBA" id="ARBA00022737"/>
    </source>
</evidence>
<dbReference type="SMART" id="SM00054">
    <property type="entry name" value="EFh"/>
    <property type="match status" value="2"/>
</dbReference>
<evidence type="ECO:0000313" key="7">
    <source>
        <dbReference type="EMBL" id="LAB68448.1"/>
    </source>
</evidence>
<sequence>MKYPLTDNANRILLEHSKTSNKTVSRHSMMAADGCVSFSDDQVEELCETFKTLDQDGNGFLDVSELRAALEIVGLKVPQWQVRKIISDYDTDKSGPDKGTLSFKEFKNMCNRLKAQDVATTFKKMVNKRENLENLGGMSMASAEGTTHSVRLEEQLAFSDWINSNLGHDPDLQHLLPIDPEGKYLYDKVNDGILLCKMTNFSCPDTIDERAINKKSLTLYTKHENLTLALTSAQAIGCNVVNIDAHDLAKGKPHLVLGLLWQIIRIGLFNQISLEHCPGLAQLLQDGEEIAELMKLSPEAILLRWVNHHLDRAGINRRCNNFTTDVKDSEIYSYLLKQIAPNDAGVTMEAMSSGDLVSRAELMLQQADKLGCRSFLTPQDVVEGVYKLNVAFVANLFNNHPALDKPDDVDIEAYENIEESREEKTYRNWMNSMGVNPHVNWLYSDLADGIIIFQLYDIIRPGIVDWKRVHIKFSKLKKFMEKLENCNYAVELGLKLRFSLVGIAGHDLADGNPTLTLALIWQLMRAYTLSMLSQLADSGSPIVEAEIINWVNTKLTSAGKTSKIRSFVDSSVKNAVIIVDLIDAIKPGTINYDLIRHEGEEEDNIANAKYALSMARKIGARIYALPEDITEVKPKMVMTVFACLMARDYLPNMDSKHH</sequence>
<dbReference type="PANTHER" id="PTHR19961:SF18">
    <property type="entry name" value="FI19014P1"/>
    <property type="match status" value="1"/>
</dbReference>
<dbReference type="PROSITE" id="PS00019">
    <property type="entry name" value="ACTININ_1"/>
    <property type="match status" value="1"/>
</dbReference>
<evidence type="ECO:0000256" key="3">
    <source>
        <dbReference type="ARBA" id="ARBA00022837"/>
    </source>
</evidence>
<protein>
    <submittedName>
        <fullName evidence="7">Plastin-1-like</fullName>
    </submittedName>
</protein>
<dbReference type="AlphaFoldDB" id="A0A2P2I343"/>
<keyword evidence="2" id="KW-0677">Repeat</keyword>
<dbReference type="SUPFAM" id="SSF47473">
    <property type="entry name" value="EF-hand"/>
    <property type="match status" value="1"/>
</dbReference>
<dbReference type="InterPro" id="IPR001715">
    <property type="entry name" value="CH_dom"/>
</dbReference>
<dbReference type="GO" id="GO:0051017">
    <property type="term" value="P:actin filament bundle assembly"/>
    <property type="evidence" value="ECO:0007669"/>
    <property type="project" value="InterPro"/>
</dbReference>
<dbReference type="CDD" id="cd21301">
    <property type="entry name" value="CH_PLS_rpt4"/>
    <property type="match status" value="1"/>
</dbReference>
<proteinExistence type="evidence at transcript level"/>
<dbReference type="InterPro" id="IPR002048">
    <property type="entry name" value="EF_hand_dom"/>
</dbReference>
<dbReference type="Gene3D" id="1.10.418.10">
    <property type="entry name" value="Calponin-like domain"/>
    <property type="match status" value="4"/>
</dbReference>
<dbReference type="GO" id="GO:0051015">
    <property type="term" value="F:actin filament binding"/>
    <property type="evidence" value="ECO:0007669"/>
    <property type="project" value="InterPro"/>
</dbReference>
<dbReference type="PANTHER" id="PTHR19961">
    <property type="entry name" value="FIMBRIN/PLASTIN"/>
    <property type="match status" value="1"/>
</dbReference>
<dbReference type="SUPFAM" id="SSF47576">
    <property type="entry name" value="Calponin-homology domain, CH-domain"/>
    <property type="match status" value="1"/>
</dbReference>
<dbReference type="FunFam" id="1.10.418.10:FF:000010">
    <property type="entry name" value="Plastin-3 isoform 1"/>
    <property type="match status" value="1"/>
</dbReference>
<reference evidence="7" key="1">
    <citation type="journal article" date="2018" name="Biosci. Biotechnol. Biochem.">
        <title>Polysaccharide hydrolase of the hadal zone amphipods Hirondellea gigas.</title>
        <authorList>
            <person name="Kobayashi H."/>
            <person name="Nagahama T."/>
            <person name="Arai W."/>
            <person name="Sasagawa Y."/>
            <person name="Umeda M."/>
            <person name="Hayashi T."/>
            <person name="Nikaido I."/>
            <person name="Watanabe H."/>
            <person name="Oguri K."/>
            <person name="Kitazato H."/>
            <person name="Fujioka K."/>
            <person name="Kido Y."/>
            <person name="Takami H."/>
        </authorList>
    </citation>
    <scope>NUCLEOTIDE SEQUENCE</scope>
    <source>
        <tissue evidence="7">Whole body</tissue>
    </source>
</reference>
<dbReference type="GO" id="GO:0005509">
    <property type="term" value="F:calcium ion binding"/>
    <property type="evidence" value="ECO:0007669"/>
    <property type="project" value="InterPro"/>
</dbReference>
<evidence type="ECO:0000259" key="5">
    <source>
        <dbReference type="PROSITE" id="PS50021"/>
    </source>
</evidence>
<keyword evidence="1" id="KW-0479">Metal-binding</keyword>
<name>A0A2P2I343_9CRUS</name>
<accession>A0A2P2I343</accession>
<dbReference type="FunFam" id="1.10.418.10:FF:000066">
    <property type="entry name" value="plastin-1 isoform X2"/>
    <property type="match status" value="1"/>
</dbReference>
<dbReference type="CDD" id="cd21298">
    <property type="entry name" value="CH_PLS_rpt3"/>
    <property type="match status" value="1"/>
</dbReference>
<dbReference type="Pfam" id="PF13499">
    <property type="entry name" value="EF-hand_7"/>
    <property type="match status" value="1"/>
</dbReference>
<feature type="domain" description="Calponin-homology (CH)" evidence="5">
    <location>
        <begin position="152"/>
        <end position="268"/>
    </location>
</feature>
<dbReference type="InterPro" id="IPR036872">
    <property type="entry name" value="CH_dom_sf"/>
</dbReference>
<dbReference type="Gene3D" id="1.10.238.10">
    <property type="entry name" value="EF-hand"/>
    <property type="match status" value="1"/>
</dbReference>
<evidence type="ECO:0000256" key="1">
    <source>
        <dbReference type="ARBA" id="ARBA00022723"/>
    </source>
</evidence>
<keyword evidence="4" id="KW-0009">Actin-binding</keyword>